<dbReference type="Proteomes" id="UP000249264">
    <property type="component" value="Chromosome 1"/>
</dbReference>
<dbReference type="PROSITE" id="PS51257">
    <property type="entry name" value="PROKAR_LIPOPROTEIN"/>
    <property type="match status" value="1"/>
</dbReference>
<evidence type="ECO:0000313" key="3">
    <source>
        <dbReference type="Proteomes" id="UP000249264"/>
    </source>
</evidence>
<protein>
    <submittedName>
        <fullName evidence="2">Putative secreted protein</fullName>
    </submittedName>
</protein>
<feature type="chain" id="PRO_5016171634" evidence="1">
    <location>
        <begin position="27"/>
        <end position="154"/>
    </location>
</feature>
<feature type="signal peptide" evidence="1">
    <location>
        <begin position="1"/>
        <end position="26"/>
    </location>
</feature>
<dbReference type="KEGG" id="cmin:NCTC10288_01785"/>
<reference evidence="2 3" key="1">
    <citation type="submission" date="2018-06" db="EMBL/GenBank/DDBJ databases">
        <authorList>
            <consortium name="Pathogen Informatics"/>
            <person name="Doyle S."/>
        </authorList>
    </citation>
    <scope>NUCLEOTIDE SEQUENCE [LARGE SCALE GENOMIC DNA]</scope>
    <source>
        <strain evidence="2 3">NCTC10288</strain>
    </source>
</reference>
<proteinExistence type="predicted"/>
<accession>A0A2X4RF67</accession>
<organism evidence="2 3">
    <name type="scientific">Corynebacterium minutissimum</name>
    <dbReference type="NCBI Taxonomy" id="38301"/>
    <lineage>
        <taxon>Bacteria</taxon>
        <taxon>Bacillati</taxon>
        <taxon>Actinomycetota</taxon>
        <taxon>Actinomycetes</taxon>
        <taxon>Mycobacteriales</taxon>
        <taxon>Corynebacteriaceae</taxon>
        <taxon>Corynebacterium</taxon>
    </lineage>
</organism>
<dbReference type="AlphaFoldDB" id="A0A2X4RF67"/>
<keyword evidence="1" id="KW-0732">Signal</keyword>
<sequence>MLMRRMMARIGFTSIVSLLLSSCSFNDPLASHLASLGRSGHAIPVTESITLEELYGPEWTEFSVVCPYTPYQTVKETLMADDPPVPEHGFSDQENFLFLRGKGDSEQWVKFSREALDLCSPSSPSSVIMEPTTVALSFSLDNPGSAWILTGLNK</sequence>
<gene>
    <name evidence="2" type="ORF">NCTC10288_01785</name>
</gene>
<dbReference type="EMBL" id="LS483460">
    <property type="protein sequence ID" value="SQI00473.1"/>
    <property type="molecule type" value="Genomic_DNA"/>
</dbReference>
<evidence type="ECO:0000256" key="1">
    <source>
        <dbReference type="SAM" id="SignalP"/>
    </source>
</evidence>
<name>A0A2X4RF67_9CORY</name>
<evidence type="ECO:0000313" key="2">
    <source>
        <dbReference type="EMBL" id="SQI00473.1"/>
    </source>
</evidence>